<sequence length="172" mass="18867">MLHDMGWATNADLLSKDKRFEVDGAEVARDFVARETCTGSAGGEGEENGWDKHRLQLLWDAIALHTNPSVAMFKEAEVVVAHLGITADFLGVYLGAELGGVGPLISVDEYKEIVTAFPRAGFKDDLVDIMCGLCKTKPATTFDNFVGEFGLEFGLDGKGANKQEYRETWEKF</sequence>
<dbReference type="Proteomes" id="UP001174936">
    <property type="component" value="Unassembled WGS sequence"/>
</dbReference>
<organism evidence="1 2">
    <name type="scientific">Cercophora newfieldiana</name>
    <dbReference type="NCBI Taxonomy" id="92897"/>
    <lineage>
        <taxon>Eukaryota</taxon>
        <taxon>Fungi</taxon>
        <taxon>Dikarya</taxon>
        <taxon>Ascomycota</taxon>
        <taxon>Pezizomycotina</taxon>
        <taxon>Sordariomycetes</taxon>
        <taxon>Sordariomycetidae</taxon>
        <taxon>Sordariales</taxon>
        <taxon>Lasiosphaeriaceae</taxon>
        <taxon>Cercophora</taxon>
    </lineage>
</organism>
<name>A0AA40CXG7_9PEZI</name>
<evidence type="ECO:0000313" key="2">
    <source>
        <dbReference type="Proteomes" id="UP001174936"/>
    </source>
</evidence>
<gene>
    <name evidence="1" type="ORF">B0T16DRAFT_339678</name>
</gene>
<dbReference type="PANTHER" id="PTHR35569:SF1">
    <property type="entry name" value="CYANAMIDE HYDRATASE DDI2-RELATED"/>
    <property type="match status" value="1"/>
</dbReference>
<proteinExistence type="predicted"/>
<dbReference type="EMBL" id="JAULSV010000001">
    <property type="protein sequence ID" value="KAK0654996.1"/>
    <property type="molecule type" value="Genomic_DNA"/>
</dbReference>
<comment type="caution">
    <text evidence="1">The sequence shown here is derived from an EMBL/GenBank/DDBJ whole genome shotgun (WGS) entry which is preliminary data.</text>
</comment>
<accession>A0AA40CXG7</accession>
<dbReference type="AlphaFoldDB" id="A0AA40CXG7"/>
<evidence type="ECO:0008006" key="3">
    <source>
        <dbReference type="Google" id="ProtNLM"/>
    </source>
</evidence>
<protein>
    <recommendedName>
        <fullName evidence="3">Metal dependent phosphohydrolase</fullName>
    </recommendedName>
</protein>
<dbReference type="PANTHER" id="PTHR35569">
    <property type="entry name" value="CYANAMIDE HYDRATASE DDI2-RELATED"/>
    <property type="match status" value="1"/>
</dbReference>
<feature type="non-terminal residue" evidence="1">
    <location>
        <position position="1"/>
    </location>
</feature>
<keyword evidence="2" id="KW-1185">Reference proteome</keyword>
<evidence type="ECO:0000313" key="1">
    <source>
        <dbReference type="EMBL" id="KAK0654996.1"/>
    </source>
</evidence>
<reference evidence="1" key="1">
    <citation type="submission" date="2023-06" db="EMBL/GenBank/DDBJ databases">
        <title>Genome-scale phylogeny and comparative genomics of the fungal order Sordariales.</title>
        <authorList>
            <consortium name="Lawrence Berkeley National Laboratory"/>
            <person name="Hensen N."/>
            <person name="Bonometti L."/>
            <person name="Westerberg I."/>
            <person name="Brannstrom I.O."/>
            <person name="Guillou S."/>
            <person name="Cros-Aarteil S."/>
            <person name="Calhoun S."/>
            <person name="Haridas S."/>
            <person name="Kuo A."/>
            <person name="Mondo S."/>
            <person name="Pangilinan J."/>
            <person name="Riley R."/>
            <person name="Labutti K."/>
            <person name="Andreopoulos B."/>
            <person name="Lipzen A."/>
            <person name="Chen C."/>
            <person name="Yanf M."/>
            <person name="Daum C."/>
            <person name="Ng V."/>
            <person name="Clum A."/>
            <person name="Steindorff A."/>
            <person name="Ohm R."/>
            <person name="Martin F."/>
            <person name="Silar P."/>
            <person name="Natvig D."/>
            <person name="Lalanne C."/>
            <person name="Gautier V."/>
            <person name="Ament-Velasquez S.L."/>
            <person name="Kruys A."/>
            <person name="Hutchinson M.I."/>
            <person name="Powell A.J."/>
            <person name="Barry K."/>
            <person name="Miller A.N."/>
            <person name="Grigoriev I.V."/>
            <person name="Debuchy R."/>
            <person name="Gladieux P."/>
            <person name="Thoren M.H."/>
            <person name="Johannesson H."/>
        </authorList>
    </citation>
    <scope>NUCLEOTIDE SEQUENCE</scope>
    <source>
        <strain evidence="1">SMH2532-1</strain>
    </source>
</reference>